<evidence type="ECO:0000313" key="6">
    <source>
        <dbReference type="Proteomes" id="UP001145087"/>
    </source>
</evidence>
<evidence type="ECO:0000256" key="3">
    <source>
        <dbReference type="SAM" id="SignalP"/>
    </source>
</evidence>
<feature type="domain" description="Bacterial surface antigen (D15)" evidence="4">
    <location>
        <begin position="202"/>
        <end position="279"/>
    </location>
</feature>
<proteinExistence type="predicted"/>
<organism evidence="5 6">
    <name type="scientific">Draconibacterium aestuarii</name>
    <dbReference type="NCBI Taxonomy" id="2998507"/>
    <lineage>
        <taxon>Bacteria</taxon>
        <taxon>Pseudomonadati</taxon>
        <taxon>Bacteroidota</taxon>
        <taxon>Bacteroidia</taxon>
        <taxon>Marinilabiliales</taxon>
        <taxon>Prolixibacteraceae</taxon>
        <taxon>Draconibacterium</taxon>
    </lineage>
</organism>
<keyword evidence="6" id="KW-1185">Reference proteome</keyword>
<protein>
    <submittedName>
        <fullName evidence="5">BamA/TamA family outer membrane protein</fullName>
    </submittedName>
</protein>
<dbReference type="Proteomes" id="UP001145087">
    <property type="component" value="Unassembled WGS sequence"/>
</dbReference>
<evidence type="ECO:0000313" key="5">
    <source>
        <dbReference type="EMBL" id="MCY1719966.1"/>
    </source>
</evidence>
<dbReference type="EMBL" id="JAPOHD010000012">
    <property type="protein sequence ID" value="MCY1719966.1"/>
    <property type="molecule type" value="Genomic_DNA"/>
</dbReference>
<keyword evidence="3" id="KW-0732">Signal</keyword>
<evidence type="ECO:0000259" key="4">
    <source>
        <dbReference type="Pfam" id="PF01103"/>
    </source>
</evidence>
<comment type="subcellular location">
    <subcellularLocation>
        <location evidence="1">Membrane</location>
    </subcellularLocation>
</comment>
<dbReference type="Gene3D" id="2.40.160.50">
    <property type="entry name" value="membrane protein fhac: a member of the omp85/tpsb transporter family"/>
    <property type="match status" value="1"/>
</dbReference>
<gene>
    <name evidence="5" type="ORF">OU798_06400</name>
</gene>
<evidence type="ECO:0000256" key="2">
    <source>
        <dbReference type="ARBA" id="ARBA00023136"/>
    </source>
</evidence>
<dbReference type="GO" id="GO:0019867">
    <property type="term" value="C:outer membrane"/>
    <property type="evidence" value="ECO:0007669"/>
    <property type="project" value="InterPro"/>
</dbReference>
<keyword evidence="2" id="KW-0472">Membrane</keyword>
<accession>A0A9X3F6R3</accession>
<feature type="chain" id="PRO_5040838859" evidence="3">
    <location>
        <begin position="20"/>
        <end position="384"/>
    </location>
</feature>
<comment type="caution">
    <text evidence="5">The sequence shown here is derived from an EMBL/GenBank/DDBJ whole genome shotgun (WGS) entry which is preliminary data.</text>
</comment>
<dbReference type="Pfam" id="PF01103">
    <property type="entry name" value="Omp85"/>
    <property type="match status" value="1"/>
</dbReference>
<dbReference type="RefSeq" id="WP_343332298.1">
    <property type="nucleotide sequence ID" value="NZ_JAPOHD010000012.1"/>
</dbReference>
<evidence type="ECO:0000256" key="1">
    <source>
        <dbReference type="ARBA" id="ARBA00004370"/>
    </source>
</evidence>
<dbReference type="AlphaFoldDB" id="A0A9X3F6R3"/>
<reference evidence="5" key="1">
    <citation type="submission" date="2022-11" db="EMBL/GenBank/DDBJ databases">
        <title>Marilongibacter aestuarii gen. nov., sp. nov., isolated from tidal flat sediment.</title>
        <authorList>
            <person name="Jiayan W."/>
        </authorList>
    </citation>
    <scope>NUCLEOTIDE SEQUENCE</scope>
    <source>
        <strain evidence="5">Z1-6</strain>
    </source>
</reference>
<feature type="signal peptide" evidence="3">
    <location>
        <begin position="1"/>
        <end position="19"/>
    </location>
</feature>
<dbReference type="InterPro" id="IPR000184">
    <property type="entry name" value="Bac_surfAg_D15"/>
</dbReference>
<sequence length="384" mass="43262">MYKYFLLFLFLFSGVCSHAQSDSTATEKNKKKFSLRDPEDNAIDLSSYLIDFKGVMPVPIIITEPAVGYGGGVALIYFHNRKKKYNSYVAPNLTGVAGLGTQNKTWGAAAFHTHIFGENRVRTTTAFFLPKVRYDYYGNDSELLSKNPVTVKLNSWGVFQEAELRIAESKFYAGLAYMYFKSNVSFDTIPGKPLVNLILSRLNSNSVISTIKPMLVYDSRDNNFTPTKGINSELSISHSAKWLGSDDTYSTLKTDFYGYLPIGSKVFSGWRFNGSYMLGEGPFYAYPFVSLRGIPAMRYQSDNVLVAETEWRYNFYRRWSVVGFTGVGKAFKDLDTFSHIDFTYTVGSGIRYKLARLLGLHSGVDFAMGNGKDFAFYIVFGSSW</sequence>
<name>A0A9X3F6R3_9BACT</name>